<keyword evidence="1" id="KW-0472">Membrane</keyword>
<organism evidence="2 3">
    <name type="scientific">Akkermansia muciniphila</name>
    <dbReference type="NCBI Taxonomy" id="239935"/>
    <lineage>
        <taxon>Bacteria</taxon>
        <taxon>Pseudomonadati</taxon>
        <taxon>Verrucomicrobiota</taxon>
        <taxon>Verrucomicrobiia</taxon>
        <taxon>Verrucomicrobiales</taxon>
        <taxon>Akkermansiaceae</taxon>
        <taxon>Akkermansia</taxon>
    </lineage>
</organism>
<proteinExistence type="predicted"/>
<dbReference type="AlphaFoldDB" id="A0A2N8HBD2"/>
<name>A0A2N8HBD2_9BACT</name>
<comment type="caution">
    <text evidence="2">The sequence shown here is derived from an EMBL/GenBank/DDBJ whole genome shotgun (WGS) entry which is preliminary data.</text>
</comment>
<dbReference type="OrthoDB" id="9976245at2"/>
<protein>
    <submittedName>
        <fullName evidence="2">Uncharacterized protein</fullName>
    </submittedName>
</protein>
<keyword evidence="1" id="KW-1133">Transmembrane helix</keyword>
<evidence type="ECO:0000313" key="3">
    <source>
        <dbReference type="Proteomes" id="UP000236000"/>
    </source>
</evidence>
<dbReference type="Proteomes" id="UP000236000">
    <property type="component" value="Unassembled WGS sequence"/>
</dbReference>
<reference evidence="2 3" key="1">
    <citation type="journal article" date="2017" name="BMC Genomics">
        <title>Genome sequencing of 39 Akkermansia muciniphila isolates reveals its population structure, genomic and functional diverisity, and global distribution in mammalian gut microbiotas.</title>
        <authorList>
            <person name="Guo X."/>
            <person name="Li S."/>
            <person name="Zhang J."/>
            <person name="Wu F."/>
            <person name="Li X."/>
            <person name="Wu D."/>
            <person name="Zhang M."/>
            <person name="Ou Z."/>
            <person name="Jie Z."/>
            <person name="Yan Q."/>
            <person name="Li P."/>
            <person name="Yi J."/>
            <person name="Peng Y."/>
        </authorList>
    </citation>
    <scope>NUCLEOTIDE SEQUENCE [LARGE SCALE GENOMIC DNA]</scope>
    <source>
        <strain evidence="2 3">GP24</strain>
    </source>
</reference>
<sequence>MTTEPQEDTATEPSLEEEKTTRFLFPLAPLLGAPLLLLVDSFLRHSHYVSLNAPKVVKYSPGFPFFQFASVALYFYLAYAAFKKGLPGWGWVFGSLAVAFNPFPAFSTGIVGDSTAWGLAVVMAIIVMVKALIDRE</sequence>
<keyword evidence="1" id="KW-0812">Transmembrane</keyword>
<feature type="transmembrane region" description="Helical" evidence="1">
    <location>
        <begin position="116"/>
        <end position="133"/>
    </location>
</feature>
<accession>A0A2N8HBD2</accession>
<feature type="transmembrane region" description="Helical" evidence="1">
    <location>
        <begin position="89"/>
        <end position="110"/>
    </location>
</feature>
<dbReference type="RefSeq" id="WP_102715476.1">
    <property type="nucleotide sequence ID" value="NZ_PJKA01000013.1"/>
</dbReference>
<dbReference type="EMBL" id="PJKA01000013">
    <property type="protein sequence ID" value="PNC17176.1"/>
    <property type="molecule type" value="Genomic_DNA"/>
</dbReference>
<feature type="transmembrane region" description="Helical" evidence="1">
    <location>
        <begin position="23"/>
        <end position="43"/>
    </location>
</feature>
<gene>
    <name evidence="2" type="ORF">CXU22_11170</name>
</gene>
<feature type="transmembrane region" description="Helical" evidence="1">
    <location>
        <begin position="63"/>
        <end position="82"/>
    </location>
</feature>
<evidence type="ECO:0000313" key="2">
    <source>
        <dbReference type="EMBL" id="PNC17176.1"/>
    </source>
</evidence>
<evidence type="ECO:0000256" key="1">
    <source>
        <dbReference type="SAM" id="Phobius"/>
    </source>
</evidence>